<dbReference type="EMBL" id="UOGF01000056">
    <property type="protein sequence ID" value="VAX29856.1"/>
    <property type="molecule type" value="Genomic_DNA"/>
</dbReference>
<evidence type="ECO:0000256" key="2">
    <source>
        <dbReference type="ARBA" id="ARBA00011233"/>
    </source>
</evidence>
<dbReference type="EC" id="2.5.1.17" evidence="7"/>
<accession>A0A3B1CH98</accession>
<keyword evidence="3 7" id="KW-0808">Transferase</keyword>
<keyword evidence="4" id="KW-0547">Nucleotide-binding</keyword>
<dbReference type="PANTHER" id="PTHR12213:SF0">
    <property type="entry name" value="CORRINOID ADENOSYLTRANSFERASE MMAB"/>
    <property type="match status" value="1"/>
</dbReference>
<keyword evidence="5" id="KW-0067">ATP-binding</keyword>
<evidence type="ECO:0000256" key="1">
    <source>
        <dbReference type="ARBA" id="ARBA00007487"/>
    </source>
</evidence>
<dbReference type="GO" id="GO:0008817">
    <property type="term" value="F:corrinoid adenosyltransferase activity"/>
    <property type="evidence" value="ECO:0007669"/>
    <property type="project" value="UniProtKB-EC"/>
</dbReference>
<dbReference type="GO" id="GO:0005524">
    <property type="term" value="F:ATP binding"/>
    <property type="evidence" value="ECO:0007669"/>
    <property type="project" value="UniProtKB-KW"/>
</dbReference>
<evidence type="ECO:0000256" key="4">
    <source>
        <dbReference type="ARBA" id="ARBA00022741"/>
    </source>
</evidence>
<evidence type="ECO:0000256" key="5">
    <source>
        <dbReference type="ARBA" id="ARBA00022840"/>
    </source>
</evidence>
<feature type="domain" description="Cobalamin adenosyltransferase-like" evidence="6">
    <location>
        <begin position="6"/>
        <end position="176"/>
    </location>
</feature>
<dbReference type="GO" id="GO:0009235">
    <property type="term" value="P:cobalamin metabolic process"/>
    <property type="evidence" value="ECO:0007669"/>
    <property type="project" value="UniProtKB-ARBA"/>
</dbReference>
<dbReference type="InterPro" id="IPR029499">
    <property type="entry name" value="PduO-typ"/>
</dbReference>
<evidence type="ECO:0000259" key="6">
    <source>
        <dbReference type="Pfam" id="PF01923"/>
    </source>
</evidence>
<dbReference type="Pfam" id="PF01923">
    <property type="entry name" value="Cob_adeno_trans"/>
    <property type="match status" value="1"/>
</dbReference>
<reference evidence="7" key="1">
    <citation type="submission" date="2018-06" db="EMBL/GenBank/DDBJ databases">
        <authorList>
            <person name="Zhirakovskaya E."/>
        </authorList>
    </citation>
    <scope>NUCLEOTIDE SEQUENCE</scope>
</reference>
<dbReference type="InterPro" id="IPR036451">
    <property type="entry name" value="CblAdoTrfase-like_sf"/>
</dbReference>
<organism evidence="7">
    <name type="scientific">hydrothermal vent metagenome</name>
    <dbReference type="NCBI Taxonomy" id="652676"/>
    <lineage>
        <taxon>unclassified sequences</taxon>
        <taxon>metagenomes</taxon>
        <taxon>ecological metagenomes</taxon>
    </lineage>
</organism>
<proteinExistence type="inferred from homology"/>
<dbReference type="NCBIfam" id="TIGR00636">
    <property type="entry name" value="PduO_Nterm"/>
    <property type="match status" value="1"/>
</dbReference>
<comment type="subunit">
    <text evidence="2">Homotrimer.</text>
</comment>
<evidence type="ECO:0000256" key="3">
    <source>
        <dbReference type="ARBA" id="ARBA00022679"/>
    </source>
</evidence>
<dbReference type="PANTHER" id="PTHR12213">
    <property type="entry name" value="CORRINOID ADENOSYLTRANSFERASE"/>
    <property type="match status" value="1"/>
</dbReference>
<sequence length="192" mass="21743">MRITKVYTRTGDKGTTRLVGGQKIAKDHLRIECYGTVDELNSIVGLARTFNKDEGVSEATELDEILHTIQDRLFDIGSILATPPGEESDAMKTMLSQEVDALESLMDTCQAKLKPLKEFILPGGGKVGAFLHQARTVCRRAERLCVRLNKEEPVPEEVLRYINRLSDVFFVLSRWIAQVQNEDETLWRRHKG</sequence>
<dbReference type="SUPFAM" id="SSF89028">
    <property type="entry name" value="Cobalamin adenosyltransferase-like"/>
    <property type="match status" value="1"/>
</dbReference>
<name>A0A3B1CH98_9ZZZZ</name>
<comment type="similarity">
    <text evidence="1">Belongs to the Cob(I)alamin adenosyltransferase family.</text>
</comment>
<gene>
    <name evidence="7" type="ORF">MNBD_NITROSPIRAE01-72</name>
</gene>
<dbReference type="AlphaFoldDB" id="A0A3B1CH98"/>
<protein>
    <submittedName>
        <fullName evidence="7">ATP:Cob(I)alamin adenosyltransferase</fullName>
        <ecNumber evidence="7">2.5.1.17</ecNumber>
    </submittedName>
</protein>
<dbReference type="Gene3D" id="1.20.1200.10">
    <property type="entry name" value="Cobalamin adenosyltransferase-like"/>
    <property type="match status" value="1"/>
</dbReference>
<dbReference type="FunFam" id="1.20.1200.10:FF:000001">
    <property type="entry name" value="Cob(I)yrinic acid a,c-diamide adenosyltransferase"/>
    <property type="match status" value="1"/>
</dbReference>
<evidence type="ECO:0000313" key="7">
    <source>
        <dbReference type="EMBL" id="VAX29856.1"/>
    </source>
</evidence>
<dbReference type="InterPro" id="IPR016030">
    <property type="entry name" value="CblAdoTrfase-like"/>
</dbReference>